<evidence type="ECO:0000256" key="1">
    <source>
        <dbReference type="ARBA" id="ARBA00004651"/>
    </source>
</evidence>
<dbReference type="Pfam" id="PF09913">
    <property type="entry name" value="DUF2142"/>
    <property type="match status" value="1"/>
</dbReference>
<reference evidence="10" key="2">
    <citation type="submission" date="2020-09" db="EMBL/GenBank/DDBJ databases">
        <authorList>
            <person name="Sun Q."/>
            <person name="Zhou Y."/>
        </authorList>
    </citation>
    <scope>NUCLEOTIDE SEQUENCE</scope>
    <source>
        <strain evidence="10">CGMCC 4.7308</strain>
    </source>
</reference>
<feature type="region of interest" description="Disordered" evidence="8">
    <location>
        <begin position="1"/>
        <end position="121"/>
    </location>
</feature>
<dbReference type="GO" id="GO:0009103">
    <property type="term" value="P:lipopolysaccharide biosynthetic process"/>
    <property type="evidence" value="ECO:0007669"/>
    <property type="project" value="UniProtKB-ARBA"/>
</dbReference>
<evidence type="ECO:0000256" key="3">
    <source>
        <dbReference type="ARBA" id="ARBA00022676"/>
    </source>
</evidence>
<feature type="transmembrane region" description="Helical" evidence="9">
    <location>
        <begin position="294"/>
        <end position="314"/>
    </location>
</feature>
<keyword evidence="4" id="KW-0808">Transferase</keyword>
<feature type="transmembrane region" description="Helical" evidence="9">
    <location>
        <begin position="607"/>
        <end position="632"/>
    </location>
</feature>
<dbReference type="PANTHER" id="PTHR33908">
    <property type="entry name" value="MANNOSYLTRANSFERASE YKCB-RELATED"/>
    <property type="match status" value="1"/>
</dbReference>
<keyword evidence="5 9" id="KW-0812">Transmembrane</keyword>
<feature type="transmembrane region" description="Helical" evidence="9">
    <location>
        <begin position="494"/>
        <end position="512"/>
    </location>
</feature>
<dbReference type="InterPro" id="IPR050297">
    <property type="entry name" value="LipidA_mod_glycosyltrf_83"/>
</dbReference>
<comment type="caution">
    <text evidence="10">The sequence shown here is derived from an EMBL/GenBank/DDBJ whole genome shotgun (WGS) entry which is preliminary data.</text>
</comment>
<evidence type="ECO:0000256" key="4">
    <source>
        <dbReference type="ARBA" id="ARBA00022679"/>
    </source>
</evidence>
<evidence type="ECO:0000256" key="2">
    <source>
        <dbReference type="ARBA" id="ARBA00022475"/>
    </source>
</evidence>
<evidence type="ECO:0000256" key="9">
    <source>
        <dbReference type="SAM" id="Phobius"/>
    </source>
</evidence>
<accession>A0A917SXB2</accession>
<dbReference type="EMBL" id="BMNA01000004">
    <property type="protein sequence ID" value="GGM01388.1"/>
    <property type="molecule type" value="Genomic_DNA"/>
</dbReference>
<sequence>MQHSPGDGGPASRDESSTAGQPDPGGPLPTDPQGARSGPDTDSLPRVADATAPAGGTDLTATGSAATDLITTGSAEPATVPTPTVPAPTIPAPAPAGTAVSSPDGRPVPSGSHPASTPPALRRRARLAVTAATLLFAALCLGYLVNTPPLVSPDELYHFDRVIAAEHGQIVLDPTEINVSKGARGVEGRLVVSLMRRSGPSWAQFTPLMRDQRPSLDALGGNSRSPKRDVSNYMTQHPPLYYALMGAVAWALPGADRMAADKLIFLLRLFNVLLLLPLPLLFHRAARNLLGEGPVAMTAAFLPLLVAGLARSAATINNDNLAFLLGAAVFALSMRVLRGDTGVRTAAWIAVLCVAASLTKSTVLMVLVVVPIAYGIRALRARRLPRWPTLAVLVAGAAGAAVWWVRNLVLFHAVQPNAWGSQFARAQGSPRTPDNPPDWDRFWSTVRFALPSRLWGALGILEPPRLPTPMVVTLTTVTVLAALFAVATQRGLRWEFAALFAVPLASLVMVVWQSYRHYLAYVAIAAIQGRYAYPALIGLLLPIAVLVVALLGRFRRWAPALVAAAGLLVTGWGLYASVEYTWLVRGRALVPSDWGTALRNLAGFFPWAPWVLGGIGVVTAALAVAGVVATVLSCRRLPPGPPPAAPADGFRPVPAAVGA</sequence>
<dbReference type="PANTHER" id="PTHR33908:SF11">
    <property type="entry name" value="MEMBRANE PROTEIN"/>
    <property type="match status" value="1"/>
</dbReference>
<keyword evidence="11" id="KW-1185">Reference proteome</keyword>
<dbReference type="AlphaFoldDB" id="A0A917SXB2"/>
<evidence type="ECO:0000256" key="5">
    <source>
        <dbReference type="ARBA" id="ARBA00022692"/>
    </source>
</evidence>
<feature type="transmembrane region" description="Helical" evidence="9">
    <location>
        <begin position="558"/>
        <end position="578"/>
    </location>
</feature>
<dbReference type="InterPro" id="IPR018674">
    <property type="entry name" value="DUF2142_membrane"/>
</dbReference>
<feature type="transmembrane region" description="Helical" evidence="9">
    <location>
        <begin position="263"/>
        <end position="282"/>
    </location>
</feature>
<feature type="compositionally biased region" description="Polar residues" evidence="8">
    <location>
        <begin position="59"/>
        <end position="74"/>
    </location>
</feature>
<dbReference type="GO" id="GO:0005886">
    <property type="term" value="C:plasma membrane"/>
    <property type="evidence" value="ECO:0007669"/>
    <property type="project" value="UniProtKB-SubCell"/>
</dbReference>
<keyword evidence="7 9" id="KW-0472">Membrane</keyword>
<reference evidence="10" key="1">
    <citation type="journal article" date="2014" name="Int. J. Syst. Evol. Microbiol.">
        <title>Complete genome sequence of Corynebacterium casei LMG S-19264T (=DSM 44701T), isolated from a smear-ripened cheese.</title>
        <authorList>
            <consortium name="US DOE Joint Genome Institute (JGI-PGF)"/>
            <person name="Walter F."/>
            <person name="Albersmeier A."/>
            <person name="Kalinowski J."/>
            <person name="Ruckert C."/>
        </authorList>
    </citation>
    <scope>NUCLEOTIDE SEQUENCE</scope>
    <source>
        <strain evidence="10">CGMCC 4.7308</strain>
    </source>
</reference>
<protein>
    <submittedName>
        <fullName evidence="10">Uncharacterized protein</fullName>
    </submittedName>
</protein>
<feature type="transmembrane region" description="Helical" evidence="9">
    <location>
        <begin position="349"/>
        <end position="375"/>
    </location>
</feature>
<feature type="transmembrane region" description="Helical" evidence="9">
    <location>
        <begin position="321"/>
        <end position="337"/>
    </location>
</feature>
<evidence type="ECO:0000256" key="8">
    <source>
        <dbReference type="SAM" id="MobiDB-lite"/>
    </source>
</evidence>
<proteinExistence type="predicted"/>
<organism evidence="10 11">
    <name type="scientific">Nakamurella endophytica</name>
    <dbReference type="NCBI Taxonomy" id="1748367"/>
    <lineage>
        <taxon>Bacteria</taxon>
        <taxon>Bacillati</taxon>
        <taxon>Actinomycetota</taxon>
        <taxon>Actinomycetes</taxon>
        <taxon>Nakamurellales</taxon>
        <taxon>Nakamurellaceae</taxon>
        <taxon>Nakamurella</taxon>
    </lineage>
</organism>
<comment type="subcellular location">
    <subcellularLocation>
        <location evidence="1">Cell membrane</location>
        <topology evidence="1">Multi-pass membrane protein</topology>
    </subcellularLocation>
</comment>
<evidence type="ECO:0000256" key="6">
    <source>
        <dbReference type="ARBA" id="ARBA00022989"/>
    </source>
</evidence>
<evidence type="ECO:0000313" key="10">
    <source>
        <dbReference type="EMBL" id="GGM01388.1"/>
    </source>
</evidence>
<keyword evidence="2" id="KW-1003">Cell membrane</keyword>
<feature type="transmembrane region" description="Helical" evidence="9">
    <location>
        <begin position="127"/>
        <end position="145"/>
    </location>
</feature>
<feature type="transmembrane region" description="Helical" evidence="9">
    <location>
        <begin position="387"/>
        <end position="405"/>
    </location>
</feature>
<feature type="transmembrane region" description="Helical" evidence="9">
    <location>
        <begin position="468"/>
        <end position="487"/>
    </location>
</feature>
<dbReference type="Proteomes" id="UP000655208">
    <property type="component" value="Unassembled WGS sequence"/>
</dbReference>
<feature type="transmembrane region" description="Helical" evidence="9">
    <location>
        <begin position="532"/>
        <end position="551"/>
    </location>
</feature>
<name>A0A917SXB2_9ACTN</name>
<keyword evidence="3" id="KW-0328">Glycosyltransferase</keyword>
<feature type="compositionally biased region" description="Pro residues" evidence="8">
    <location>
        <begin position="83"/>
        <end position="94"/>
    </location>
</feature>
<evidence type="ECO:0000256" key="7">
    <source>
        <dbReference type="ARBA" id="ARBA00023136"/>
    </source>
</evidence>
<dbReference type="RefSeq" id="WP_188941574.1">
    <property type="nucleotide sequence ID" value="NZ_BMNA01000004.1"/>
</dbReference>
<gene>
    <name evidence="10" type="ORF">GCM10011594_21830</name>
</gene>
<evidence type="ECO:0000313" key="11">
    <source>
        <dbReference type="Proteomes" id="UP000655208"/>
    </source>
</evidence>
<dbReference type="GO" id="GO:0016763">
    <property type="term" value="F:pentosyltransferase activity"/>
    <property type="evidence" value="ECO:0007669"/>
    <property type="project" value="TreeGrafter"/>
</dbReference>
<feature type="transmembrane region" description="Helical" evidence="9">
    <location>
        <begin position="239"/>
        <end position="256"/>
    </location>
</feature>
<keyword evidence="6 9" id="KW-1133">Transmembrane helix</keyword>